<proteinExistence type="inferred from homology"/>
<sequence>MIALDGLPFSVFVTSKDLRKCLNALGHEIPLSAETIKIKVCRYADTFREKVLRELQMEKEKGKHFNLTLDEWTLIRSKRYLNINIHSRTKVWNLGLTRISGVFSSEQCKYVIGAKLLEFGIDFETDIECVTTDGCAMMVKLEQERDSKKEHPYSQGCFPFKIMRFVLSKLQMAYIVLFLLMVWGTLWGITEAEALPGGNLFSLFVLLISCYLAGRLMTLISLPPLLGMLLMGCFLRNVPYVNFAQNIDPKWASALRLTALVVILTRAGLGLDPTVLRQLSRTCLQLAFIPCLVEALVLALASHLLLDLPIKWALLAGFMVGAVSPAVVVSLMIHLQEEGYGVEKGIPVLVIASSSIDDILAITAFGIAYSVIFATGGSITWIAFKGPLEAVLGILYGTIMGTSFWFIPHEKGGTVLHVVMLFGAATCVTFVSPLLELGSVGPLGTLTTAFVAALRWRRQGCVEFPAKVFAIFWVVFEPFLFGLIGAEVDFSIINFSYIGILSACLAVGLIMRLGASTIAVSCAGFTLSEILFIALAWVPKATVQAALGPIALDEVRRQGLGEPVKGYALQDNEKLHKNTAVANSPTAAQKRKTGTVQETEVGRNFQNLPGSTPAVLTLAVLSIVVTAPLGALAINIAGHRFLKRKLPFLFSRLPKFEQRKRSSSVSHHLIQQELQRESLKAYFTEEHFSFIFQPHT</sequence>
<dbReference type="EMBL" id="CP092874">
    <property type="protein sequence ID" value="UYV75313.1"/>
    <property type="molecule type" value="Genomic_DNA"/>
</dbReference>
<dbReference type="Gene3D" id="1.20.1530.20">
    <property type="match status" value="1"/>
</dbReference>
<feature type="transmembrane region" description="Helical" evidence="6">
    <location>
        <begin position="283"/>
        <end position="306"/>
    </location>
</feature>
<evidence type="ECO:0000256" key="5">
    <source>
        <dbReference type="ARBA" id="ARBA00023136"/>
    </source>
</evidence>
<dbReference type="PANTHER" id="PTHR31102:SF1">
    <property type="entry name" value="CATION_H+ EXCHANGER DOMAIN-CONTAINING PROTEIN"/>
    <property type="match status" value="1"/>
</dbReference>
<dbReference type="InterPro" id="IPR051843">
    <property type="entry name" value="CPA1_transporter"/>
</dbReference>
<keyword evidence="9" id="KW-1185">Reference proteome</keyword>
<comment type="subcellular location">
    <subcellularLocation>
        <location evidence="1">Membrane</location>
        <topology evidence="1">Multi-pass membrane protein</topology>
    </subcellularLocation>
</comment>
<dbReference type="Proteomes" id="UP001235939">
    <property type="component" value="Chromosome 12"/>
</dbReference>
<evidence type="ECO:0000256" key="6">
    <source>
        <dbReference type="SAM" id="Phobius"/>
    </source>
</evidence>
<comment type="similarity">
    <text evidence="2">Belongs to the monovalent cation:proton antiporter 1 (CPA1) transporter (TC 2.A.36) family.</text>
</comment>
<feature type="transmembrane region" description="Helical" evidence="6">
    <location>
        <begin position="492"/>
        <end position="511"/>
    </location>
</feature>
<evidence type="ECO:0000256" key="1">
    <source>
        <dbReference type="ARBA" id="ARBA00004141"/>
    </source>
</evidence>
<gene>
    <name evidence="8" type="ORF">LAZ67_12003463</name>
</gene>
<keyword evidence="5 6" id="KW-0472">Membrane</keyword>
<dbReference type="InterPro" id="IPR038770">
    <property type="entry name" value="Na+/solute_symporter_sf"/>
</dbReference>
<evidence type="ECO:0000256" key="4">
    <source>
        <dbReference type="ARBA" id="ARBA00022989"/>
    </source>
</evidence>
<dbReference type="Pfam" id="PF00999">
    <property type="entry name" value="Na_H_Exchanger"/>
    <property type="match status" value="1"/>
</dbReference>
<feature type="transmembrane region" description="Helical" evidence="6">
    <location>
        <begin position="468"/>
        <end position="486"/>
    </location>
</feature>
<feature type="transmembrane region" description="Helical" evidence="6">
    <location>
        <begin position="195"/>
        <end position="213"/>
    </location>
</feature>
<protein>
    <submittedName>
        <fullName evidence="8">SLC9B2</fullName>
    </submittedName>
</protein>
<feature type="transmembrane region" description="Helical" evidence="6">
    <location>
        <begin position="170"/>
        <end position="189"/>
    </location>
</feature>
<accession>A0ABY6L5W8</accession>
<reference evidence="8 9" key="1">
    <citation type="submission" date="2022-01" db="EMBL/GenBank/DDBJ databases">
        <title>A chromosomal length assembly of Cordylochernes scorpioides.</title>
        <authorList>
            <person name="Zeh D."/>
            <person name="Zeh J."/>
        </authorList>
    </citation>
    <scope>NUCLEOTIDE SEQUENCE [LARGE SCALE GENOMIC DNA]</scope>
    <source>
        <strain evidence="8">IN4F17</strain>
        <tissue evidence="8">Whole Body</tissue>
    </source>
</reference>
<dbReference type="PANTHER" id="PTHR31102">
    <property type="match status" value="1"/>
</dbReference>
<evidence type="ECO:0000313" key="8">
    <source>
        <dbReference type="EMBL" id="UYV75313.1"/>
    </source>
</evidence>
<dbReference type="InterPro" id="IPR006153">
    <property type="entry name" value="Cation/H_exchanger_TM"/>
</dbReference>
<feature type="transmembrane region" description="Helical" evidence="6">
    <location>
        <begin position="359"/>
        <end position="384"/>
    </location>
</feature>
<feature type="transmembrane region" description="Helical" evidence="6">
    <location>
        <begin position="390"/>
        <end position="407"/>
    </location>
</feature>
<keyword evidence="4 6" id="KW-1133">Transmembrane helix</keyword>
<evidence type="ECO:0000313" key="9">
    <source>
        <dbReference type="Proteomes" id="UP001235939"/>
    </source>
</evidence>
<feature type="transmembrane region" description="Helical" evidence="6">
    <location>
        <begin position="614"/>
        <end position="637"/>
    </location>
</feature>
<name>A0ABY6L5W8_9ARAC</name>
<evidence type="ECO:0000256" key="2">
    <source>
        <dbReference type="ARBA" id="ARBA00007367"/>
    </source>
</evidence>
<evidence type="ECO:0000256" key="3">
    <source>
        <dbReference type="ARBA" id="ARBA00022692"/>
    </source>
</evidence>
<feature type="transmembrane region" description="Helical" evidence="6">
    <location>
        <begin position="518"/>
        <end position="538"/>
    </location>
</feature>
<organism evidence="8 9">
    <name type="scientific">Cordylochernes scorpioides</name>
    <dbReference type="NCBI Taxonomy" id="51811"/>
    <lineage>
        <taxon>Eukaryota</taxon>
        <taxon>Metazoa</taxon>
        <taxon>Ecdysozoa</taxon>
        <taxon>Arthropoda</taxon>
        <taxon>Chelicerata</taxon>
        <taxon>Arachnida</taxon>
        <taxon>Pseudoscorpiones</taxon>
        <taxon>Cheliferoidea</taxon>
        <taxon>Chernetidae</taxon>
        <taxon>Cordylochernes</taxon>
    </lineage>
</organism>
<keyword evidence="3 6" id="KW-0812">Transmembrane</keyword>
<feature type="transmembrane region" description="Helical" evidence="6">
    <location>
        <begin position="312"/>
        <end position="335"/>
    </location>
</feature>
<feature type="domain" description="Cation/H+ exchanger transmembrane" evidence="7">
    <location>
        <begin position="208"/>
        <end position="554"/>
    </location>
</feature>
<evidence type="ECO:0000259" key="7">
    <source>
        <dbReference type="Pfam" id="PF00999"/>
    </source>
</evidence>